<evidence type="ECO:0000256" key="3">
    <source>
        <dbReference type="PROSITE-ProRule" id="PRU00339"/>
    </source>
</evidence>
<comment type="caution">
    <text evidence="4">The sequence shown here is derived from an EMBL/GenBank/DDBJ whole genome shotgun (WGS) entry which is preliminary data.</text>
</comment>
<keyword evidence="1" id="KW-0677">Repeat</keyword>
<dbReference type="Pfam" id="PF07721">
    <property type="entry name" value="TPR_4"/>
    <property type="match status" value="1"/>
</dbReference>
<evidence type="ECO:0000313" key="5">
    <source>
        <dbReference type="Proteomes" id="UP001225906"/>
    </source>
</evidence>
<dbReference type="InterPro" id="IPR019734">
    <property type="entry name" value="TPR_rpt"/>
</dbReference>
<dbReference type="InterPro" id="IPR050498">
    <property type="entry name" value="Ycf3"/>
</dbReference>
<dbReference type="SUPFAM" id="SSF53649">
    <property type="entry name" value="Alkaline phosphatase-like"/>
    <property type="match status" value="1"/>
</dbReference>
<dbReference type="InterPro" id="IPR017850">
    <property type="entry name" value="Alkaline_phosphatase_core_sf"/>
</dbReference>
<evidence type="ECO:0000256" key="1">
    <source>
        <dbReference type="ARBA" id="ARBA00022737"/>
    </source>
</evidence>
<dbReference type="PANTHER" id="PTHR44858">
    <property type="entry name" value="TETRATRICOPEPTIDE REPEAT PROTEIN 6"/>
    <property type="match status" value="1"/>
</dbReference>
<sequence length="632" mass="70612">MSAQSKVILLGIDQLDWRCLQVFLDRGFLPNFERLMNISSSGPFVSDPYLSKSSVWTTILTGYTPSFHGVLSDLQYGPGGLSAQEVTNRQVRVPRVWDYASQRNLKSNIMGWPALSPASSNHGLTVVNGIQHIDSAAIDIWPLSPNAVSPKSWRGNVLDNRVFADDIPAEYIQQLLKYLSEEEKSAIKAPARLLFSQLLSLHSIGMKLGEDEDNPWQLLALRFDTLDYVSNLPSQLNFNGNTLSYLLGWYQFIDAMLAKYLSYKCEEDYLVLVSDCGVNPALIGYPTGLASKAMPGVLFFVGPDIPQDKPLDTVSILDIAPTILAMLGIEHGDMRGNTLFDLKSKHSVRLFVDTPPIEEIDAEQLKPLYRRSNLYTSQSSYESAVVGVDLSSLERVSDMLYSELLSILAEVKFQQGHLGQCVDLCEKSLQIRPDIINVLILLCRAYAILGDFKTARQIIDKYRHIAIHPIWENIIEGFYAYAAGDWKSATSAFNKLALIEHVPINAQLWLAEVLIKQENYSAAVKHLELAVKSSIELAVALERMAFVKIAVGDFPQALEVLNLAISYNPDKAQLFVLRFEVQAALGDFNRAKGDLFRALKLQPGVITEKQANKILMLRQGVKNQAHFELIKF</sequence>
<keyword evidence="5" id="KW-1185">Reference proteome</keyword>
<gene>
    <name evidence="4" type="ORF">Q9291_07785</name>
</gene>
<feature type="repeat" description="TPR" evidence="3">
    <location>
        <begin position="538"/>
        <end position="571"/>
    </location>
</feature>
<reference evidence="5" key="1">
    <citation type="journal article" date="2019" name="Int. J. Syst. Evol. Microbiol.">
        <title>The Global Catalogue of Microorganisms (GCM) 10K type strain sequencing project: providing services to taxonomists for standard genome sequencing and annotation.</title>
        <authorList>
            <consortium name="The Broad Institute Genomics Platform"/>
            <consortium name="The Broad Institute Genome Sequencing Center for Infectious Disease"/>
            <person name="Wu L."/>
            <person name="Ma J."/>
        </authorList>
    </citation>
    <scope>NUCLEOTIDE SEQUENCE [LARGE SCALE GENOMIC DNA]</scope>
    <source>
        <strain evidence="5">VKM B-3159</strain>
    </source>
</reference>
<name>A0ABT9JT32_9PROT</name>
<accession>A0ABT9JT32</accession>
<dbReference type="InterPro" id="IPR011990">
    <property type="entry name" value="TPR-like_helical_dom_sf"/>
</dbReference>
<proteinExistence type="predicted"/>
<dbReference type="InterPro" id="IPR011717">
    <property type="entry name" value="TPR-4"/>
</dbReference>
<dbReference type="EMBL" id="JAVCAP010000014">
    <property type="protein sequence ID" value="MDP8567747.1"/>
    <property type="molecule type" value="Genomic_DNA"/>
</dbReference>
<protein>
    <submittedName>
        <fullName evidence="4">Alkaline phosphatase family protein</fullName>
    </submittedName>
</protein>
<evidence type="ECO:0000313" key="4">
    <source>
        <dbReference type="EMBL" id="MDP8567747.1"/>
    </source>
</evidence>
<dbReference type="Gene3D" id="1.25.40.10">
    <property type="entry name" value="Tetratricopeptide repeat domain"/>
    <property type="match status" value="2"/>
</dbReference>
<dbReference type="PANTHER" id="PTHR44858:SF1">
    <property type="entry name" value="UDP-N-ACETYLGLUCOSAMINE--PEPTIDE N-ACETYLGLUCOSAMINYLTRANSFERASE SPINDLY-RELATED"/>
    <property type="match status" value="1"/>
</dbReference>
<dbReference type="SUPFAM" id="SSF81901">
    <property type="entry name" value="HCP-like"/>
    <property type="match status" value="1"/>
</dbReference>
<keyword evidence="2 3" id="KW-0802">TPR repeat</keyword>
<dbReference type="RefSeq" id="WP_306389459.1">
    <property type="nucleotide sequence ID" value="NZ_JAVCAP010000014.1"/>
</dbReference>
<evidence type="ECO:0000256" key="2">
    <source>
        <dbReference type="ARBA" id="ARBA00022803"/>
    </source>
</evidence>
<dbReference type="Gene3D" id="3.40.720.10">
    <property type="entry name" value="Alkaline Phosphatase, subunit A"/>
    <property type="match status" value="1"/>
</dbReference>
<dbReference type="SMART" id="SM00028">
    <property type="entry name" value="TPR"/>
    <property type="match status" value="4"/>
</dbReference>
<dbReference type="Proteomes" id="UP001225906">
    <property type="component" value="Unassembled WGS sequence"/>
</dbReference>
<dbReference type="PROSITE" id="PS50005">
    <property type="entry name" value="TPR"/>
    <property type="match status" value="1"/>
</dbReference>
<organism evidence="4 5">
    <name type="scientific">Methylophilus aquaticus</name>
    <dbReference type="NCBI Taxonomy" id="1971610"/>
    <lineage>
        <taxon>Bacteria</taxon>
        <taxon>Pseudomonadati</taxon>
        <taxon>Pseudomonadota</taxon>
        <taxon>Betaproteobacteria</taxon>
        <taxon>Nitrosomonadales</taxon>
        <taxon>Methylophilaceae</taxon>
        <taxon>Methylophilus</taxon>
    </lineage>
</organism>
<dbReference type="Pfam" id="PF01663">
    <property type="entry name" value="Phosphodiest"/>
    <property type="match status" value="1"/>
</dbReference>
<dbReference type="InterPro" id="IPR002591">
    <property type="entry name" value="Phosphodiest/P_Trfase"/>
</dbReference>